<comment type="caution">
    <text evidence="2">The sequence shown here is derived from an EMBL/GenBank/DDBJ whole genome shotgun (WGS) entry which is preliminary data.</text>
</comment>
<keyword evidence="1" id="KW-0732">Signal</keyword>
<accession>A0ABT0GKH6</accession>
<gene>
    <name evidence="2" type="ORF">M0G41_15320</name>
</gene>
<evidence type="ECO:0000313" key="2">
    <source>
        <dbReference type="EMBL" id="MCK7595039.1"/>
    </source>
</evidence>
<dbReference type="RefSeq" id="WP_248210781.1">
    <property type="nucleotide sequence ID" value="NZ_JALNMH010000013.1"/>
</dbReference>
<proteinExistence type="predicted"/>
<dbReference type="Proteomes" id="UP001431449">
    <property type="component" value="Unassembled WGS sequence"/>
</dbReference>
<protein>
    <submittedName>
        <fullName evidence="2">Uncharacterized protein</fullName>
    </submittedName>
</protein>
<dbReference type="EMBL" id="JALNMH010000013">
    <property type="protein sequence ID" value="MCK7595039.1"/>
    <property type="molecule type" value="Genomic_DNA"/>
</dbReference>
<feature type="chain" id="PRO_5045366216" evidence="1">
    <location>
        <begin position="21"/>
        <end position="603"/>
    </location>
</feature>
<organism evidence="2 3">
    <name type="scientific">Pseudomarimonas salicorniae</name>
    <dbReference type="NCBI Taxonomy" id="2933270"/>
    <lineage>
        <taxon>Bacteria</taxon>
        <taxon>Pseudomonadati</taxon>
        <taxon>Pseudomonadota</taxon>
        <taxon>Gammaproteobacteria</taxon>
        <taxon>Lysobacterales</taxon>
        <taxon>Lysobacteraceae</taxon>
        <taxon>Pseudomarimonas</taxon>
    </lineage>
</organism>
<evidence type="ECO:0000313" key="3">
    <source>
        <dbReference type="Proteomes" id="UP001431449"/>
    </source>
</evidence>
<evidence type="ECO:0000256" key="1">
    <source>
        <dbReference type="SAM" id="SignalP"/>
    </source>
</evidence>
<feature type="signal peptide" evidence="1">
    <location>
        <begin position="1"/>
        <end position="20"/>
    </location>
</feature>
<keyword evidence="3" id="KW-1185">Reference proteome</keyword>
<reference evidence="2" key="1">
    <citation type="submission" date="2022-04" db="EMBL/GenBank/DDBJ databases">
        <title>Lysobacter sp. CAU 1642 isolated from sea sand.</title>
        <authorList>
            <person name="Kim W."/>
        </authorList>
    </citation>
    <scope>NUCLEOTIDE SEQUENCE</scope>
    <source>
        <strain evidence="2">CAU 1642</strain>
    </source>
</reference>
<sequence length="603" mass="65062">MLRLLLLAAVLCVLPGQAPAAQPTLTLRFNEGALEAWHLSLRWQGGKALAPADRPRAGYSERRLALAAAEEEGDLLRFQGDSGLVLSRKARQLALSSIAVSLRTKGRFVWLSEPGGPALLRASMPHRYPVEAGGDWRNLDLHATAALAERLGQPRLEGALLGGLDLRWSRQPSPLFGGLGAPTAKGGRRCRQTAVFHSEQTPTDVQMIDIGRPFQMRCEGCTSGSSNGRLVIAPSADLGNVGAADVPWIVKFGGDGPPYGADQHPYLVWALYREDGAGRLDQIAVSGLKHAFISQNDSCDCQADFYLFRGCTDLYSAFTNDSADDLGPRSEVIPARGLWGRCGSLYDRDCNNSFDQGAAVADGFAERAVVTEAELAAARAAGDRLYIEAWYVVRDDVDIDNSVGHRMIGAEKVDAGWVFDTLEPMRNGFVVDRWAARGGGARYRAAERASLVDGHLQVGVRIEALGDGRFRYHYVLFNLDHARVVTAGAPPSLRILEHRGLAAFELPIAAGLAVEQVEFRDSDTETGNDWALDVEAGRLRWTAPAGADLGWGRQLRFSFVTAAGPERGMLRVGLDPAAPAEQAGLPLWAPLAPGHLFADGLED</sequence>
<name>A0ABT0GKH6_9GAMM</name>